<comment type="similarity">
    <text evidence="1">Belongs to the RMD1/sif2 family.</text>
</comment>
<keyword evidence="5" id="KW-1185">Reference proteome</keyword>
<proteinExistence type="inferred from homology"/>
<evidence type="ECO:0000313" key="4">
    <source>
        <dbReference type="EMBL" id="KAF2679158.1"/>
    </source>
</evidence>
<feature type="domain" description="DUF155" evidence="3">
    <location>
        <begin position="184"/>
        <end position="391"/>
    </location>
</feature>
<organism evidence="4 5">
    <name type="scientific">Lentithecium fluviatile CBS 122367</name>
    <dbReference type="NCBI Taxonomy" id="1168545"/>
    <lineage>
        <taxon>Eukaryota</taxon>
        <taxon>Fungi</taxon>
        <taxon>Dikarya</taxon>
        <taxon>Ascomycota</taxon>
        <taxon>Pezizomycotina</taxon>
        <taxon>Dothideomycetes</taxon>
        <taxon>Pleosporomycetidae</taxon>
        <taxon>Pleosporales</taxon>
        <taxon>Massarineae</taxon>
        <taxon>Lentitheciaceae</taxon>
        <taxon>Lentithecium</taxon>
    </lineage>
</organism>
<evidence type="ECO:0000313" key="5">
    <source>
        <dbReference type="Proteomes" id="UP000799291"/>
    </source>
</evidence>
<dbReference type="OrthoDB" id="242766at2759"/>
<dbReference type="EMBL" id="MU005606">
    <property type="protein sequence ID" value="KAF2679158.1"/>
    <property type="molecule type" value="Genomic_DNA"/>
</dbReference>
<feature type="region of interest" description="Disordered" evidence="2">
    <location>
        <begin position="63"/>
        <end position="98"/>
    </location>
</feature>
<dbReference type="PANTHER" id="PTHR16255">
    <property type="entry name" value="REQUIRED FOR MEIOTIC NUCLEAR DIVISION PROTEIN 1 HOMOLOG"/>
    <property type="match status" value="1"/>
</dbReference>
<dbReference type="AlphaFoldDB" id="A0A6G1IM38"/>
<reference evidence="4" key="1">
    <citation type="journal article" date="2020" name="Stud. Mycol.">
        <title>101 Dothideomycetes genomes: a test case for predicting lifestyles and emergence of pathogens.</title>
        <authorList>
            <person name="Haridas S."/>
            <person name="Albert R."/>
            <person name="Binder M."/>
            <person name="Bloem J."/>
            <person name="Labutti K."/>
            <person name="Salamov A."/>
            <person name="Andreopoulos B."/>
            <person name="Baker S."/>
            <person name="Barry K."/>
            <person name="Bills G."/>
            <person name="Bluhm B."/>
            <person name="Cannon C."/>
            <person name="Castanera R."/>
            <person name="Culley D."/>
            <person name="Daum C."/>
            <person name="Ezra D."/>
            <person name="Gonzalez J."/>
            <person name="Henrissat B."/>
            <person name="Kuo A."/>
            <person name="Liang C."/>
            <person name="Lipzen A."/>
            <person name="Lutzoni F."/>
            <person name="Magnuson J."/>
            <person name="Mondo S."/>
            <person name="Nolan M."/>
            <person name="Ohm R."/>
            <person name="Pangilinan J."/>
            <person name="Park H.-J."/>
            <person name="Ramirez L."/>
            <person name="Alfaro M."/>
            <person name="Sun H."/>
            <person name="Tritt A."/>
            <person name="Yoshinaga Y."/>
            <person name="Zwiers L.-H."/>
            <person name="Turgeon B."/>
            <person name="Goodwin S."/>
            <person name="Spatafora J."/>
            <person name="Crous P."/>
            <person name="Grigoriev I."/>
        </authorList>
    </citation>
    <scope>NUCLEOTIDE SEQUENCE</scope>
    <source>
        <strain evidence="4">CBS 122367</strain>
    </source>
</reference>
<dbReference type="Pfam" id="PF02582">
    <property type="entry name" value="DUF155"/>
    <property type="match status" value="1"/>
</dbReference>
<dbReference type="Proteomes" id="UP000799291">
    <property type="component" value="Unassembled WGS sequence"/>
</dbReference>
<dbReference type="InterPro" id="IPR003734">
    <property type="entry name" value="DUF155"/>
</dbReference>
<evidence type="ECO:0000256" key="2">
    <source>
        <dbReference type="SAM" id="MobiDB-lite"/>
    </source>
</evidence>
<dbReference type="PANTHER" id="PTHR16255:SF1">
    <property type="entry name" value="REQUIRED FOR MEIOTIC NUCLEAR DIVISION PROTEIN 1 HOMOLOG"/>
    <property type="match status" value="1"/>
</dbReference>
<dbReference type="GO" id="GO:0005739">
    <property type="term" value="C:mitochondrion"/>
    <property type="evidence" value="ECO:0007669"/>
    <property type="project" value="UniProtKB-ARBA"/>
</dbReference>
<evidence type="ECO:0000259" key="3">
    <source>
        <dbReference type="Pfam" id="PF02582"/>
    </source>
</evidence>
<evidence type="ECO:0000256" key="1">
    <source>
        <dbReference type="ARBA" id="ARBA00008306"/>
    </source>
</evidence>
<accession>A0A6G1IM38</accession>
<gene>
    <name evidence="4" type="ORF">K458DRAFT_347450</name>
</gene>
<sequence length="464" mass="51999">MILFRPNALKCLTRGIAPATRAAAPRTSRRVHPSAEPWYDSVRTFASTRPTHKKIVDFLQKQGPEPEAVPKGEAVAEIQQGQPKGSRKNASKTSSLRRVAVEAQRSRGFVRGRGSKRFVDPDVDTKTVTAYCAAETYNISSAARLVKAQGYELDPFQTGLYPQVIHLQTREKPSEVKDFQQGDIFIFPSGTVVTWNVREREAFHLVNRVLPAAAEGSHLDILETEDLDYLEDPTRETSEVVGDTIVLGTKAEAVTTESPKEHTADEIEQRHEVDTVLAKIAFSSGLARSTKLAVLESLLGAYQHSTREIPIMLAKGENVSIGKKKLPFTRSFILRKTGELLNIRAQLNLYSELTDSLPDIFWDSRHELGLEGYYEQMGRALDVGVRIKVLNEKIGFAQEIASVLRESLSEKHGLRLEWAIIALIAVEVVLEVYRHWNDSEERKDPRSTESLLRQYLLDAASEKK</sequence>
<name>A0A6G1IM38_9PLEO</name>
<dbReference type="GO" id="GO:0070131">
    <property type="term" value="P:positive regulation of mitochondrial translation"/>
    <property type="evidence" value="ECO:0007669"/>
    <property type="project" value="TreeGrafter"/>
</dbReference>
<protein>
    <submittedName>
        <fullName evidence="4">DUF155-domain-containing protein</fullName>
    </submittedName>
</protein>
<dbReference type="InterPro" id="IPR051624">
    <property type="entry name" value="RMD1/Sad1-interacting"/>
</dbReference>